<dbReference type="InterPro" id="IPR058512">
    <property type="entry name" value="DUF8199"/>
</dbReference>
<evidence type="ECO:0000313" key="1">
    <source>
        <dbReference type="EMBL" id="PHN05751.1"/>
    </source>
</evidence>
<dbReference type="Proteomes" id="UP000223913">
    <property type="component" value="Unassembled WGS sequence"/>
</dbReference>
<name>A0A2D0NB63_FLAN2</name>
<organism evidence="1 2">
    <name type="scientific">Flavilitoribacter nigricans (strain ATCC 23147 / DSM 23189 / NBRC 102662 / NCIMB 1420 / SS-2)</name>
    <name type="common">Lewinella nigricans</name>
    <dbReference type="NCBI Taxonomy" id="1122177"/>
    <lineage>
        <taxon>Bacteria</taxon>
        <taxon>Pseudomonadati</taxon>
        <taxon>Bacteroidota</taxon>
        <taxon>Saprospiria</taxon>
        <taxon>Saprospirales</taxon>
        <taxon>Lewinellaceae</taxon>
        <taxon>Flavilitoribacter</taxon>
    </lineage>
</organism>
<dbReference type="OrthoDB" id="1493875at2"/>
<dbReference type="NCBIfam" id="NF047658">
    <property type="entry name" value="HYC_CC_PP"/>
    <property type="match status" value="1"/>
</dbReference>
<evidence type="ECO:0000313" key="2">
    <source>
        <dbReference type="Proteomes" id="UP000223913"/>
    </source>
</evidence>
<dbReference type="Pfam" id="PF26622">
    <property type="entry name" value="DUF8199"/>
    <property type="match status" value="1"/>
</dbReference>
<dbReference type="InterPro" id="IPR058060">
    <property type="entry name" value="HYC_CC_PP"/>
</dbReference>
<accession>A0A2D0NB63</accession>
<reference evidence="1 2" key="1">
    <citation type="submission" date="2017-10" db="EMBL/GenBank/DDBJ databases">
        <title>The draft genome sequence of Lewinella nigricans NBRC 102662.</title>
        <authorList>
            <person name="Wang K."/>
        </authorList>
    </citation>
    <scope>NUCLEOTIDE SEQUENCE [LARGE SCALE GENOMIC DNA]</scope>
    <source>
        <strain evidence="1 2">NBRC 102662</strain>
    </source>
</reference>
<proteinExistence type="predicted"/>
<gene>
    <name evidence="1" type="ORF">CRP01_14845</name>
</gene>
<comment type="caution">
    <text evidence="1">The sequence shown here is derived from an EMBL/GenBank/DDBJ whole genome shotgun (WGS) entry which is preliminary data.</text>
</comment>
<sequence>MTALRNIYRILAFSLAGLLLISSINCAVDMHFCGGKLVSVSLLGKAKSCSEAESRQKRCRMSDDHEIVGTNDLQRISRTPCCQDQLLHIQLDQDQKQETVERDINSPEYFTHNFTTALLSVQPVGYYPEWNISAAHAPPDPRRDLRLFTQSFLL</sequence>
<dbReference type="RefSeq" id="WP_099150841.1">
    <property type="nucleotide sequence ID" value="NZ_PDUD01000020.1"/>
</dbReference>
<keyword evidence="2" id="KW-1185">Reference proteome</keyword>
<dbReference type="AlphaFoldDB" id="A0A2D0NB63"/>
<protein>
    <submittedName>
        <fullName evidence="1">Uncharacterized protein</fullName>
    </submittedName>
</protein>
<dbReference type="EMBL" id="PDUD01000020">
    <property type="protein sequence ID" value="PHN05751.1"/>
    <property type="molecule type" value="Genomic_DNA"/>
</dbReference>